<organism evidence="2 3">
    <name type="scientific">Anopheles stephensi</name>
    <name type="common">Indo-Pakistan malaria mosquito</name>
    <dbReference type="NCBI Taxonomy" id="30069"/>
    <lineage>
        <taxon>Eukaryota</taxon>
        <taxon>Metazoa</taxon>
        <taxon>Ecdysozoa</taxon>
        <taxon>Arthropoda</taxon>
        <taxon>Hexapoda</taxon>
        <taxon>Insecta</taxon>
        <taxon>Pterygota</taxon>
        <taxon>Neoptera</taxon>
        <taxon>Endopterygota</taxon>
        <taxon>Diptera</taxon>
        <taxon>Nematocera</taxon>
        <taxon>Culicoidea</taxon>
        <taxon>Culicidae</taxon>
        <taxon>Anophelinae</taxon>
        <taxon>Anopheles</taxon>
    </lineage>
</organism>
<dbReference type="Proteomes" id="UP000076408">
    <property type="component" value="Unassembled WGS sequence"/>
</dbReference>
<dbReference type="Pfam" id="PF00106">
    <property type="entry name" value="adh_short"/>
    <property type="match status" value="1"/>
</dbReference>
<dbReference type="SUPFAM" id="SSF51735">
    <property type="entry name" value="NAD(P)-binding Rossmann-fold domains"/>
    <property type="match status" value="1"/>
</dbReference>
<keyword evidence="3" id="KW-1185">Reference proteome</keyword>
<dbReference type="GO" id="GO:0016616">
    <property type="term" value="F:oxidoreductase activity, acting on the CH-OH group of donors, NAD or NADP as acceptor"/>
    <property type="evidence" value="ECO:0007669"/>
    <property type="project" value="TreeGrafter"/>
</dbReference>
<dbReference type="CDD" id="cd05339">
    <property type="entry name" value="17beta-HSDXI-like_SDR_c"/>
    <property type="match status" value="1"/>
</dbReference>
<dbReference type="PRINTS" id="PR00081">
    <property type="entry name" value="GDHRDH"/>
</dbReference>
<accession>A0A182Y087</accession>
<dbReference type="PANTHER" id="PTHR24322">
    <property type="entry name" value="PKSB"/>
    <property type="match status" value="1"/>
</dbReference>
<evidence type="ECO:0000256" key="1">
    <source>
        <dbReference type="RuleBase" id="RU000363"/>
    </source>
</evidence>
<dbReference type="VEuPathDB" id="VectorBase:ASTEI01873"/>
<name>A0A182Y087_ANOST</name>
<dbReference type="PANTHER" id="PTHR24322:SF729">
    <property type="entry name" value="MIP05442P"/>
    <property type="match status" value="1"/>
</dbReference>
<evidence type="ECO:0000313" key="3">
    <source>
        <dbReference type="Proteomes" id="UP000076408"/>
    </source>
</evidence>
<dbReference type="OMA" id="DQIQMSL"/>
<dbReference type="Gene3D" id="3.40.50.720">
    <property type="entry name" value="NAD(P)-binding Rossmann-like Domain"/>
    <property type="match status" value="1"/>
</dbReference>
<dbReference type="GO" id="GO:0005811">
    <property type="term" value="C:lipid droplet"/>
    <property type="evidence" value="ECO:0007669"/>
    <property type="project" value="TreeGrafter"/>
</dbReference>
<evidence type="ECO:0000313" key="2">
    <source>
        <dbReference type="EnsemblMetazoa" id="ASTEI01873-PA"/>
    </source>
</evidence>
<sequence length="353" mass="39580">MVLRMRDMLYENPLDHFLSLLFDLLIFFVKSIYYTLETIALTLTPYRFRKLKDVAGQVVLITGGGGGVGRQVALNFARLRARVVIWDINKDGKSLASSSVGWVIDWATMRSIAKRDGSLWALQGTVDALEAEGYRCRAYLVDISERERVYEAAKKVKQEVGNVEVLINNAGIVACRTLWDLTDKAIESTYAVNILSHYWTTRAFLPEMMNANSGHIVTVGSVAGLLGTYGCTDYSATKFACVGFHEALFTELKTHGYDNIHMTLVCPYYINTGMFAGCKPRLLPMLEPKHVADSMVRSILKNEVNCTLPDHVRMFLPLKCLLPAKMCWELMYRVMKGPETMMGFRGRGKATAG</sequence>
<dbReference type="PRINTS" id="PR00080">
    <property type="entry name" value="SDRFAMILY"/>
</dbReference>
<dbReference type="EnsemblMetazoa" id="ASTEI01873-RA">
    <property type="protein sequence ID" value="ASTEI01873-PA"/>
    <property type="gene ID" value="ASTEI01873"/>
</dbReference>
<dbReference type="InterPro" id="IPR036291">
    <property type="entry name" value="NAD(P)-bd_dom_sf"/>
</dbReference>
<comment type="similarity">
    <text evidence="1">Belongs to the short-chain dehydrogenases/reductases (SDR) family.</text>
</comment>
<dbReference type="AlphaFoldDB" id="A0A182Y087"/>
<reference evidence="3" key="1">
    <citation type="journal article" date="2014" name="Genome Biol.">
        <title>Genome analysis of a major urban malaria vector mosquito, Anopheles stephensi.</title>
        <authorList>
            <person name="Jiang X."/>
            <person name="Peery A."/>
            <person name="Hall A.B."/>
            <person name="Sharma A."/>
            <person name="Chen X.G."/>
            <person name="Waterhouse R.M."/>
            <person name="Komissarov A."/>
            <person name="Riehle M.M."/>
            <person name="Shouche Y."/>
            <person name="Sharakhova M.V."/>
            <person name="Lawson D."/>
            <person name="Pakpour N."/>
            <person name="Arensburger P."/>
            <person name="Davidson V.L."/>
            <person name="Eiglmeier K."/>
            <person name="Emrich S."/>
            <person name="George P."/>
            <person name="Kennedy R.C."/>
            <person name="Mane S.P."/>
            <person name="Maslen G."/>
            <person name="Oringanje C."/>
            <person name="Qi Y."/>
            <person name="Settlage R."/>
            <person name="Tojo M."/>
            <person name="Tubio J.M."/>
            <person name="Unger M.F."/>
            <person name="Wang B."/>
            <person name="Vernick K.D."/>
            <person name="Ribeiro J.M."/>
            <person name="James A.A."/>
            <person name="Michel K."/>
            <person name="Riehle M.A."/>
            <person name="Luckhart S."/>
            <person name="Sharakhov I.V."/>
            <person name="Tu Z."/>
        </authorList>
    </citation>
    <scope>NUCLEOTIDE SEQUENCE [LARGE SCALE GENOMIC DNA]</scope>
    <source>
        <strain evidence="3">Indian</strain>
    </source>
</reference>
<dbReference type="STRING" id="30069.A0A182Y087"/>
<proteinExistence type="inferred from homology"/>
<dbReference type="InterPro" id="IPR002347">
    <property type="entry name" value="SDR_fam"/>
</dbReference>
<dbReference type="VEuPathDB" id="VectorBase:ASTE007284"/>
<reference evidence="2" key="2">
    <citation type="submission" date="2020-05" db="UniProtKB">
        <authorList>
            <consortium name="EnsemblMetazoa"/>
        </authorList>
    </citation>
    <scope>IDENTIFICATION</scope>
    <source>
        <strain evidence="2">Indian</strain>
    </source>
</reference>
<protein>
    <submittedName>
        <fullName evidence="2">Uncharacterized protein</fullName>
    </submittedName>
</protein>
<dbReference type="VEuPathDB" id="VectorBase:ASTEI20_031082"/>